<dbReference type="GO" id="GO:0016787">
    <property type="term" value="F:hydrolase activity"/>
    <property type="evidence" value="ECO:0007669"/>
    <property type="project" value="UniProtKB-KW"/>
</dbReference>
<dbReference type="InterPro" id="IPR001205">
    <property type="entry name" value="RNA-dir_pol_C"/>
</dbReference>
<proteinExistence type="inferred from homology"/>
<feature type="region of interest" description="Disordered" evidence="13">
    <location>
        <begin position="714"/>
        <end position="778"/>
    </location>
</feature>
<keyword evidence="9" id="KW-0378">Hydrolase</keyword>
<feature type="transmembrane region" description="Helical" evidence="14">
    <location>
        <begin position="388"/>
        <end position="409"/>
    </location>
</feature>
<name>A0A2P1GME6_9VIRU</name>
<feature type="transmembrane region" description="Helical" evidence="14">
    <location>
        <begin position="162"/>
        <end position="188"/>
    </location>
</feature>
<dbReference type="SUPFAM" id="SSF50494">
    <property type="entry name" value="Trypsin-like serine proteases"/>
    <property type="match status" value="1"/>
</dbReference>
<keyword evidence="8" id="KW-0688">Ribosomal frameshifting</keyword>
<dbReference type="InterPro" id="IPR043504">
    <property type="entry name" value="Peptidase_S1_PA_chymotrypsin"/>
</dbReference>
<evidence type="ECO:0000256" key="12">
    <source>
        <dbReference type="ARBA" id="ARBA00047383"/>
    </source>
</evidence>
<keyword evidence="10" id="KW-0693">Viral RNA replication</keyword>
<evidence type="ECO:0000256" key="7">
    <source>
        <dbReference type="ARBA" id="ARBA00022741"/>
    </source>
</evidence>
<dbReference type="InterPro" id="IPR007094">
    <property type="entry name" value="RNA-dir_pol_PSvirus"/>
</dbReference>
<evidence type="ECO:0000256" key="5">
    <source>
        <dbReference type="ARBA" id="ARBA00022679"/>
    </source>
</evidence>
<dbReference type="CDD" id="cd23172">
    <property type="entry name" value="ps-ssRNAv_Astroviridae_RdRp"/>
    <property type="match status" value="1"/>
</dbReference>
<feature type="compositionally biased region" description="Basic and acidic residues" evidence="13">
    <location>
        <begin position="77"/>
        <end position="86"/>
    </location>
</feature>
<comment type="subunit">
    <text evidence="2">Monomer.</text>
</comment>
<dbReference type="Pfam" id="PF00680">
    <property type="entry name" value="RdRP_1"/>
    <property type="match status" value="1"/>
</dbReference>
<evidence type="ECO:0000256" key="13">
    <source>
        <dbReference type="SAM" id="MobiDB-lite"/>
    </source>
</evidence>
<comment type="catalytic activity">
    <reaction evidence="12">
        <text>RNA(n) + a ribonucleoside 5'-triphosphate = RNA(n+1) + diphosphate</text>
        <dbReference type="Rhea" id="RHEA:21248"/>
        <dbReference type="Rhea" id="RHEA-COMP:14527"/>
        <dbReference type="Rhea" id="RHEA-COMP:17342"/>
        <dbReference type="ChEBI" id="CHEBI:33019"/>
        <dbReference type="ChEBI" id="CHEBI:61557"/>
        <dbReference type="ChEBI" id="CHEBI:140395"/>
    </reaction>
</comment>
<sequence>MASGGLSAASLSTEVSINPGTPSVVPSDQDKDKVSTGAIQKIAKDLAASTSNISKGELESSKDSKVGSPSQDAGEGNSKESDSDSKGKRKNSTVFTVGRSHPCGHDICKRRARNGFCLVADPDKERGYDATLIDMAKNVWKWSKDAGDEGLVKRVARLSKTIVVLVATNLLTAILLATAVVALVTAGYTLGKKVPEDIAVVQAAYHKVAAEIQECDRKHNADQSELISLRIEKEKALRSTQVATTNLEKLRVNWQGVSRRVTALMGDLSESRAKNDELSKSLHDCNIILAVTNMKDRWTDFLKHDTLWWHYVVLCVAIVFWTLVVHGISLEALIHGCTHMVALGRVADNPWTFYFGVWSGLIGTSVWVWVAGVTGFLLMLGLRVYQHAYLRIGVMIVMSVGFNVLDWFVSDWFILKDMTCPWMAGLMYTAMGVMPLIMRLSLWSQGAVVRTTSWDGVTTVQHVQNSVQKWWWTTVMQMQSDPAPLARTKAGGSGSSATKPKKKVSFVQGETFFPDRRNEANVGGPFVSKDNLEAGVPWDVLNMGSNWCGTGFVYKGVLITPKHVWEAAGQNQHLTFVSPDGREFVCEKVGELHTSGEICVCFRAPPGYKSIKVTNQKGTVVSWARVHNGTVDRGITWGVVNTVKNTHDLSTMPGDSGTPLLDCDGKLVGIHVAAAPGVNISVRPVTSEAVIVLEGCACDEDCCCELAPRGGGIGGSAPAKKIRPEQFLPVKDDHQEKEGGKEEQEGKSGKAWKRNIRSKNPKGQRKNPARGRQFTDEEYDELVNSGKSAQQIREIARARALHVFGIDDTYDDGQYEESLPDDPEYGMHPCLFYDGKLDAEFDWVVITHDSYMYKVFCPTKTERGEPYKNILKACLNTSFTQFAEFCSAAKLVFTRHVIPKSASDGEEAEAKNLKRPWPTSPGQWRQEILGIEIPEYSPKYGEGKSGLSIDPRDASGLVHVPRTTWHRAKGPRQLPVPEPTGPWNLYQPAEWMSDAFTNTLRKHAYFQPISEIDQNAWDKATTYIHELIESHGQSDIISWDQVSKPDDTSPGYPCLLEYNYSYELYADEPNIALEAWEDLKDGYGWFWYVFLKQEQITKQKVADQDIRAIYVCPDPIARCQARFDQDLNSKMKKKALLNHMAVGFNPFTHTDALVKSLRNPNFYCERDWKRFDGTIPASVLYLVRALRWINLRQEYQTKENWAVYETITHNLINKNLIHPTGEVHWVTKGNPSGQMSTSVDNCLANIFISQYIHWCVYGKPIYSIVVYGDDTLMGYQSEPRASEEEKVAREHFGMWLPDDKVKVKTTPDGLSFCGFVLIKRRGVWKPGYKPERILANLWRPVTGNRSLEVLWSQLVCATLLLWETEWRDIPYNLLRTVFRDNTEWPPLPPSFFNYIFWESEEEAQKYFGDLRSDSDVINIAESIKLFLKERSESYG</sequence>
<feature type="compositionally biased region" description="Polar residues" evidence="13">
    <location>
        <begin position="13"/>
        <end position="26"/>
    </location>
</feature>
<keyword evidence="6" id="KW-0548">Nucleotidyltransferase</keyword>
<dbReference type="SUPFAM" id="SSF56672">
    <property type="entry name" value="DNA/RNA polymerases"/>
    <property type="match status" value="1"/>
</dbReference>
<evidence type="ECO:0000256" key="9">
    <source>
        <dbReference type="ARBA" id="ARBA00022801"/>
    </source>
</evidence>
<accession>A0A2P1GME6</accession>
<dbReference type="Gene3D" id="3.30.70.270">
    <property type="match status" value="1"/>
</dbReference>
<organism evidence="16">
    <name type="scientific">Hainan marbled pigmy frog astrovirus 1</name>
    <dbReference type="NCBI Taxonomy" id="2116327"/>
    <lineage>
        <taxon>Viruses</taxon>
        <taxon>Riboviria</taxon>
        <taxon>Orthornavirae</taxon>
        <taxon>Pisuviricota</taxon>
        <taxon>Stelpaviricetes</taxon>
        <taxon>Stellavirales</taxon>
        <taxon>Astroviridae</taxon>
    </lineage>
</organism>
<dbReference type="GO" id="GO:0039694">
    <property type="term" value="P:viral RNA genome replication"/>
    <property type="evidence" value="ECO:0007669"/>
    <property type="project" value="InterPro"/>
</dbReference>
<dbReference type="GO" id="GO:0006351">
    <property type="term" value="P:DNA-templated transcription"/>
    <property type="evidence" value="ECO:0007669"/>
    <property type="project" value="InterPro"/>
</dbReference>
<feature type="compositionally biased region" description="Basic and acidic residues" evidence="13">
    <location>
        <begin position="730"/>
        <end position="748"/>
    </location>
</feature>
<comment type="similarity">
    <text evidence="1">Belongs to the astroviridae polyprotein 1AB family.</text>
</comment>
<comment type="function">
    <text evidence="11">Responsible for the cleavage of the polyprotein into functional products.</text>
</comment>
<dbReference type="PROSITE" id="PS50507">
    <property type="entry name" value="RDRP_SSRNA_POS"/>
    <property type="match status" value="1"/>
</dbReference>
<feature type="compositionally biased region" description="Basic and acidic residues" evidence="13">
    <location>
        <begin position="56"/>
        <end position="65"/>
    </location>
</feature>
<dbReference type="InterPro" id="IPR043502">
    <property type="entry name" value="DNA/RNA_pol_sf"/>
</dbReference>
<keyword evidence="7" id="KW-0547">Nucleotide-binding</keyword>
<dbReference type="GO" id="GO:0003723">
    <property type="term" value="F:RNA binding"/>
    <property type="evidence" value="ECO:0007669"/>
    <property type="project" value="InterPro"/>
</dbReference>
<feature type="region of interest" description="Disordered" evidence="13">
    <location>
        <begin position="1"/>
        <end position="38"/>
    </location>
</feature>
<evidence type="ECO:0000256" key="14">
    <source>
        <dbReference type="SAM" id="Phobius"/>
    </source>
</evidence>
<evidence type="ECO:0000259" key="15">
    <source>
        <dbReference type="PROSITE" id="PS50507"/>
    </source>
</evidence>
<dbReference type="EMBL" id="MG599908">
    <property type="protein sequence ID" value="AVM87162.1"/>
    <property type="molecule type" value="Genomic_RNA"/>
</dbReference>
<reference evidence="16" key="1">
    <citation type="journal article" date="2018" name="Nature">
        <title>The evolutionary history of vertebrate RNA viruses.</title>
        <authorList>
            <person name="Shi M."/>
            <person name="Lin X.D."/>
            <person name="Chen X."/>
            <person name="Tian J.H."/>
            <person name="Chen L.J."/>
            <person name="Li K."/>
            <person name="Wang W."/>
            <person name="Eden J.S."/>
            <person name="Shen J.J."/>
            <person name="Liu L."/>
            <person name="Holmes E.C."/>
            <person name="Zhang Y.Z."/>
        </authorList>
    </citation>
    <scope>NUCLEOTIDE SEQUENCE</scope>
    <source>
        <strain evidence="16">HJWCGF4813</strain>
    </source>
</reference>
<feature type="transmembrane region" description="Helical" evidence="14">
    <location>
        <begin position="351"/>
        <end position="382"/>
    </location>
</feature>
<feature type="region of interest" description="Disordered" evidence="13">
    <location>
        <begin position="50"/>
        <end position="96"/>
    </location>
</feature>
<evidence type="ECO:0000256" key="10">
    <source>
        <dbReference type="ARBA" id="ARBA00022953"/>
    </source>
</evidence>
<evidence type="ECO:0000256" key="1">
    <source>
        <dbReference type="ARBA" id="ARBA00005873"/>
    </source>
</evidence>
<evidence type="ECO:0000313" key="16">
    <source>
        <dbReference type="EMBL" id="AVM87162.1"/>
    </source>
</evidence>
<feature type="compositionally biased region" description="Basic residues" evidence="13">
    <location>
        <begin position="750"/>
        <end position="769"/>
    </location>
</feature>
<dbReference type="Gene3D" id="2.40.10.10">
    <property type="entry name" value="Trypsin-like serine proteases"/>
    <property type="match status" value="2"/>
</dbReference>
<feature type="domain" description="RdRp catalytic" evidence="15">
    <location>
        <begin position="1161"/>
        <end position="1283"/>
    </location>
</feature>
<feature type="transmembrane region" description="Helical" evidence="14">
    <location>
        <begin position="421"/>
        <end position="443"/>
    </location>
</feature>
<dbReference type="GO" id="GO:0075523">
    <property type="term" value="P:viral translational frameshifting"/>
    <property type="evidence" value="ECO:0007669"/>
    <property type="project" value="UniProtKB-KW"/>
</dbReference>
<dbReference type="InterPro" id="IPR043128">
    <property type="entry name" value="Rev_trsase/Diguanyl_cyclase"/>
</dbReference>
<keyword evidence="14" id="KW-1133">Transmembrane helix</keyword>
<keyword evidence="14" id="KW-0812">Transmembrane</keyword>
<evidence type="ECO:0000256" key="2">
    <source>
        <dbReference type="ARBA" id="ARBA00011245"/>
    </source>
</evidence>
<keyword evidence="4" id="KW-0696">RNA-directed RNA polymerase</keyword>
<feature type="compositionally biased region" description="Low complexity" evidence="13">
    <location>
        <begin position="1"/>
        <end position="12"/>
    </location>
</feature>
<keyword evidence="5" id="KW-0808">Transferase</keyword>
<dbReference type="InterPro" id="IPR009003">
    <property type="entry name" value="Peptidase_S1_PA"/>
</dbReference>
<evidence type="ECO:0000256" key="8">
    <source>
        <dbReference type="ARBA" id="ARBA00022758"/>
    </source>
</evidence>
<protein>
    <recommendedName>
        <fullName evidence="3">Non-structural polyprotein 1AB</fullName>
    </recommendedName>
</protein>
<evidence type="ECO:0000256" key="11">
    <source>
        <dbReference type="ARBA" id="ARBA00045910"/>
    </source>
</evidence>
<feature type="transmembrane region" description="Helical" evidence="14">
    <location>
        <begin position="308"/>
        <end position="330"/>
    </location>
</feature>
<evidence type="ECO:0000256" key="6">
    <source>
        <dbReference type="ARBA" id="ARBA00022695"/>
    </source>
</evidence>
<dbReference type="GO" id="GO:0003968">
    <property type="term" value="F:RNA-directed RNA polymerase activity"/>
    <property type="evidence" value="ECO:0007669"/>
    <property type="project" value="UniProtKB-KW"/>
</dbReference>
<keyword evidence="14" id="KW-0472">Membrane</keyword>
<evidence type="ECO:0000256" key="4">
    <source>
        <dbReference type="ARBA" id="ARBA00022484"/>
    </source>
</evidence>
<dbReference type="GO" id="GO:0000166">
    <property type="term" value="F:nucleotide binding"/>
    <property type="evidence" value="ECO:0007669"/>
    <property type="project" value="UniProtKB-KW"/>
</dbReference>
<evidence type="ECO:0000256" key="3">
    <source>
        <dbReference type="ARBA" id="ARBA00019743"/>
    </source>
</evidence>